<keyword evidence="3" id="KW-0812">Transmembrane</keyword>
<comment type="similarity">
    <text evidence="1 2">Belongs to the BioY family.</text>
</comment>
<dbReference type="AlphaFoldDB" id="A0A1V4IWJ6"/>
<feature type="transmembrane region" description="Helical" evidence="3">
    <location>
        <begin position="146"/>
        <end position="169"/>
    </location>
</feature>
<evidence type="ECO:0000256" key="1">
    <source>
        <dbReference type="ARBA" id="ARBA00010692"/>
    </source>
</evidence>
<evidence type="ECO:0000313" key="5">
    <source>
        <dbReference type="Proteomes" id="UP000190080"/>
    </source>
</evidence>
<name>A0A1V4IWJ6_9CLOT</name>
<keyword evidence="2" id="KW-1003">Cell membrane</keyword>
<dbReference type="PANTHER" id="PTHR34295:SF1">
    <property type="entry name" value="BIOTIN TRANSPORTER BIOY"/>
    <property type="match status" value="1"/>
</dbReference>
<reference evidence="4 5" key="1">
    <citation type="submission" date="2017-03" db="EMBL/GenBank/DDBJ databases">
        <title>Genome sequence of Clostridium oryzae DSM 28571.</title>
        <authorList>
            <person name="Poehlein A."/>
            <person name="Daniel R."/>
        </authorList>
    </citation>
    <scope>NUCLEOTIDE SEQUENCE [LARGE SCALE GENOMIC DNA]</scope>
    <source>
        <strain evidence="4 5">DSM 28571</strain>
    </source>
</reference>
<dbReference type="GO" id="GO:0015225">
    <property type="term" value="F:biotin transmembrane transporter activity"/>
    <property type="evidence" value="ECO:0007669"/>
    <property type="project" value="UniProtKB-UniRule"/>
</dbReference>
<keyword evidence="2 3" id="KW-0472">Membrane</keyword>
<sequence>MKISTKDLTLCGLFAAITCVLAQISIQLPFSPVPFTLQVMAVYLAGVILGGKRGFISQLVYVALGAIGVPVFANFTGGASIILGPTGGFVIAFPFMALIAGYSTNKYKSKIYIVIAMIIALLFCYIFGAVWLSVIGKMSFTSALKVAVLPFILFDAVKIVIVAIIGLNVRTRIVVGGLS</sequence>
<accession>A0A1V4IWJ6</accession>
<dbReference type="RefSeq" id="WP_079422081.1">
    <property type="nucleotide sequence ID" value="NZ_MZGV01000004.1"/>
</dbReference>
<comment type="subcellular location">
    <subcellularLocation>
        <location evidence="2">Cell membrane</location>
        <topology evidence="2">Multi-pass membrane protein</topology>
    </subcellularLocation>
</comment>
<dbReference type="Gene3D" id="1.10.1760.20">
    <property type="match status" value="1"/>
</dbReference>
<proteinExistence type="inferred from homology"/>
<feature type="transmembrane region" description="Helical" evidence="3">
    <location>
        <begin position="111"/>
        <end position="134"/>
    </location>
</feature>
<dbReference type="PIRSF" id="PIRSF016661">
    <property type="entry name" value="BioY"/>
    <property type="match status" value="1"/>
</dbReference>
<organism evidence="4 5">
    <name type="scientific">Clostridium oryzae</name>
    <dbReference type="NCBI Taxonomy" id="1450648"/>
    <lineage>
        <taxon>Bacteria</taxon>
        <taxon>Bacillati</taxon>
        <taxon>Bacillota</taxon>
        <taxon>Clostridia</taxon>
        <taxon>Eubacteriales</taxon>
        <taxon>Clostridiaceae</taxon>
        <taxon>Clostridium</taxon>
    </lineage>
</organism>
<protein>
    <recommendedName>
        <fullName evidence="2">Biotin transporter</fullName>
    </recommendedName>
</protein>
<dbReference type="OrthoDB" id="9803495at2"/>
<keyword evidence="2" id="KW-0813">Transport</keyword>
<feature type="transmembrane region" description="Helical" evidence="3">
    <location>
        <begin position="32"/>
        <end position="51"/>
    </location>
</feature>
<dbReference type="EMBL" id="MZGV01000004">
    <property type="protein sequence ID" value="OPJ64432.1"/>
    <property type="molecule type" value="Genomic_DNA"/>
</dbReference>
<dbReference type="PANTHER" id="PTHR34295">
    <property type="entry name" value="BIOTIN TRANSPORTER BIOY"/>
    <property type="match status" value="1"/>
</dbReference>
<dbReference type="Pfam" id="PF02632">
    <property type="entry name" value="BioY"/>
    <property type="match status" value="1"/>
</dbReference>
<feature type="transmembrane region" description="Helical" evidence="3">
    <location>
        <begin position="58"/>
        <end position="75"/>
    </location>
</feature>
<evidence type="ECO:0000256" key="2">
    <source>
        <dbReference type="PIRNR" id="PIRNR016661"/>
    </source>
</evidence>
<keyword evidence="3" id="KW-1133">Transmembrane helix</keyword>
<dbReference type="Proteomes" id="UP000190080">
    <property type="component" value="Unassembled WGS sequence"/>
</dbReference>
<evidence type="ECO:0000256" key="3">
    <source>
        <dbReference type="SAM" id="Phobius"/>
    </source>
</evidence>
<dbReference type="InterPro" id="IPR003784">
    <property type="entry name" value="BioY"/>
</dbReference>
<comment type="caution">
    <text evidence="4">The sequence shown here is derived from an EMBL/GenBank/DDBJ whole genome shotgun (WGS) entry which is preliminary data.</text>
</comment>
<dbReference type="GO" id="GO:0005886">
    <property type="term" value="C:plasma membrane"/>
    <property type="evidence" value="ECO:0007669"/>
    <property type="project" value="UniProtKB-SubCell"/>
</dbReference>
<keyword evidence="5" id="KW-1185">Reference proteome</keyword>
<feature type="transmembrane region" description="Helical" evidence="3">
    <location>
        <begin position="81"/>
        <end position="99"/>
    </location>
</feature>
<evidence type="ECO:0000313" key="4">
    <source>
        <dbReference type="EMBL" id="OPJ64432.1"/>
    </source>
</evidence>
<dbReference type="STRING" id="1450648.CLORY_06260"/>
<gene>
    <name evidence="4" type="primary">bioY</name>
    <name evidence="4" type="ORF">CLORY_06260</name>
</gene>